<dbReference type="GO" id="GO:0005524">
    <property type="term" value="F:ATP binding"/>
    <property type="evidence" value="ECO:0007669"/>
    <property type="project" value="UniProtKB-UniRule"/>
</dbReference>
<dbReference type="PROSITE" id="PS51217">
    <property type="entry name" value="UVRD_HELICASE_CTER"/>
    <property type="match status" value="1"/>
</dbReference>
<dbReference type="PROSITE" id="PS51198">
    <property type="entry name" value="UVRD_HELICASE_ATP_BIND"/>
    <property type="match status" value="1"/>
</dbReference>
<dbReference type="SUPFAM" id="SSF52540">
    <property type="entry name" value="P-loop containing nucleoside triphosphate hydrolases"/>
    <property type="match status" value="1"/>
</dbReference>
<gene>
    <name evidence="14" type="ORF">JF625_01135</name>
</gene>
<dbReference type="GO" id="GO:0016787">
    <property type="term" value="F:hydrolase activity"/>
    <property type="evidence" value="ECO:0007669"/>
    <property type="project" value="UniProtKB-UniRule"/>
</dbReference>
<evidence type="ECO:0000259" key="13">
    <source>
        <dbReference type="PROSITE" id="PS51217"/>
    </source>
</evidence>
<keyword evidence="4 10" id="KW-0067">ATP-binding</keyword>
<comment type="catalytic activity">
    <reaction evidence="9">
        <text>ATP + H2O = ADP + phosphate + H(+)</text>
        <dbReference type="Rhea" id="RHEA:13065"/>
        <dbReference type="ChEBI" id="CHEBI:15377"/>
        <dbReference type="ChEBI" id="CHEBI:15378"/>
        <dbReference type="ChEBI" id="CHEBI:30616"/>
        <dbReference type="ChEBI" id="CHEBI:43474"/>
        <dbReference type="ChEBI" id="CHEBI:456216"/>
        <dbReference type="EC" id="5.6.2.4"/>
    </reaction>
</comment>
<dbReference type="GO" id="GO:0005829">
    <property type="term" value="C:cytosol"/>
    <property type="evidence" value="ECO:0007669"/>
    <property type="project" value="TreeGrafter"/>
</dbReference>
<dbReference type="PANTHER" id="PTHR11070">
    <property type="entry name" value="UVRD / RECB / PCRA DNA HELICASE FAMILY MEMBER"/>
    <property type="match status" value="1"/>
</dbReference>
<dbReference type="GO" id="GO:0003677">
    <property type="term" value="F:DNA binding"/>
    <property type="evidence" value="ECO:0007669"/>
    <property type="project" value="InterPro"/>
</dbReference>
<keyword evidence="2 10" id="KW-0378">Hydrolase</keyword>
<evidence type="ECO:0000313" key="14">
    <source>
        <dbReference type="EMBL" id="MBW8723747.1"/>
    </source>
</evidence>
<feature type="domain" description="UvrD-like helicase ATP-binding" evidence="12">
    <location>
        <begin position="5"/>
        <end position="484"/>
    </location>
</feature>
<evidence type="ECO:0000256" key="7">
    <source>
        <dbReference type="ARBA" id="ARBA00034808"/>
    </source>
</evidence>
<dbReference type="AlphaFoldDB" id="A0A952FFA3"/>
<evidence type="ECO:0000256" key="3">
    <source>
        <dbReference type="ARBA" id="ARBA00022806"/>
    </source>
</evidence>
<accession>A0A952FFA3</accession>
<feature type="domain" description="UvrD-like helicase C-terminal" evidence="13">
    <location>
        <begin position="514"/>
        <end position="731"/>
    </location>
</feature>
<evidence type="ECO:0000256" key="5">
    <source>
        <dbReference type="ARBA" id="ARBA00023235"/>
    </source>
</evidence>
<evidence type="ECO:0000256" key="10">
    <source>
        <dbReference type="PROSITE-ProRule" id="PRU00560"/>
    </source>
</evidence>
<dbReference type="GO" id="GO:0000725">
    <property type="term" value="P:recombinational repair"/>
    <property type="evidence" value="ECO:0007669"/>
    <property type="project" value="TreeGrafter"/>
</dbReference>
<dbReference type="EC" id="5.6.2.4" evidence="7"/>
<evidence type="ECO:0000259" key="12">
    <source>
        <dbReference type="PROSITE" id="PS51198"/>
    </source>
</evidence>
<dbReference type="Gene3D" id="3.40.50.300">
    <property type="entry name" value="P-loop containing nucleotide triphosphate hydrolases"/>
    <property type="match status" value="3"/>
</dbReference>
<feature type="non-terminal residue" evidence="14">
    <location>
        <position position="731"/>
    </location>
</feature>
<evidence type="ECO:0000256" key="9">
    <source>
        <dbReference type="ARBA" id="ARBA00048988"/>
    </source>
</evidence>
<organism evidence="14 15">
    <name type="scientific">Inquilinus limosus</name>
    <dbReference type="NCBI Taxonomy" id="171674"/>
    <lineage>
        <taxon>Bacteria</taxon>
        <taxon>Pseudomonadati</taxon>
        <taxon>Pseudomonadota</taxon>
        <taxon>Alphaproteobacteria</taxon>
        <taxon>Rhodospirillales</taxon>
        <taxon>Rhodospirillaceae</taxon>
        <taxon>Inquilinus</taxon>
    </lineage>
</organism>
<keyword evidence="1 10" id="KW-0547">Nucleotide-binding</keyword>
<dbReference type="InterPro" id="IPR014017">
    <property type="entry name" value="DNA_helicase_UvrD-like_C"/>
</dbReference>
<evidence type="ECO:0000256" key="6">
    <source>
        <dbReference type="ARBA" id="ARBA00034617"/>
    </source>
</evidence>
<dbReference type="EMBL" id="JAEKLZ010000043">
    <property type="protein sequence ID" value="MBW8723747.1"/>
    <property type="molecule type" value="Genomic_DNA"/>
</dbReference>
<reference evidence="14" key="1">
    <citation type="submission" date="2020-06" db="EMBL/GenBank/DDBJ databases">
        <title>Stable isotope informed genome-resolved metagenomics uncovers potential trophic interactions in rhizosphere soil.</title>
        <authorList>
            <person name="Starr E.P."/>
            <person name="Shi S."/>
            <person name="Blazewicz S.J."/>
            <person name="Koch B.J."/>
            <person name="Probst A.J."/>
            <person name="Hungate B.A."/>
            <person name="Pett-Ridge J."/>
            <person name="Firestone M.K."/>
            <person name="Banfield J.F."/>
        </authorList>
    </citation>
    <scope>NUCLEOTIDE SEQUENCE</scope>
    <source>
        <strain evidence="14">YM_69_17</strain>
    </source>
</reference>
<evidence type="ECO:0000256" key="4">
    <source>
        <dbReference type="ARBA" id="ARBA00022840"/>
    </source>
</evidence>
<proteinExistence type="predicted"/>
<dbReference type="InterPro" id="IPR014016">
    <property type="entry name" value="UvrD-like_ATP-bd"/>
</dbReference>
<comment type="caution">
    <text evidence="14">The sequence shown here is derived from an EMBL/GenBank/DDBJ whole genome shotgun (WGS) entry which is preliminary data.</text>
</comment>
<dbReference type="Proteomes" id="UP000700706">
    <property type="component" value="Unassembled WGS sequence"/>
</dbReference>
<evidence type="ECO:0000256" key="2">
    <source>
        <dbReference type="ARBA" id="ARBA00022801"/>
    </source>
</evidence>
<dbReference type="PANTHER" id="PTHR11070:SF2">
    <property type="entry name" value="ATP-DEPENDENT DNA HELICASE SRS2"/>
    <property type="match status" value="1"/>
</dbReference>
<evidence type="ECO:0000256" key="8">
    <source>
        <dbReference type="ARBA" id="ARBA00034923"/>
    </source>
</evidence>
<dbReference type="GO" id="GO:0033202">
    <property type="term" value="C:DNA helicase complex"/>
    <property type="evidence" value="ECO:0007669"/>
    <property type="project" value="TreeGrafter"/>
</dbReference>
<evidence type="ECO:0000256" key="11">
    <source>
        <dbReference type="SAM" id="MobiDB-lite"/>
    </source>
</evidence>
<keyword evidence="5" id="KW-0413">Isomerase</keyword>
<protein>
    <recommendedName>
        <fullName evidence="7">DNA 3'-5' helicase</fullName>
        <ecNumber evidence="7">5.6.2.4</ecNumber>
    </recommendedName>
    <alternativeName>
        <fullName evidence="8">DNA 3'-5' helicase II</fullName>
    </alternativeName>
</protein>
<feature type="binding site" evidence="10">
    <location>
        <begin position="26"/>
        <end position="33"/>
    </location>
    <ligand>
        <name>ATP</name>
        <dbReference type="ChEBI" id="CHEBI:30616"/>
    </ligand>
</feature>
<dbReference type="Gene3D" id="1.10.486.10">
    <property type="entry name" value="PCRA, domain 4"/>
    <property type="match status" value="1"/>
</dbReference>
<evidence type="ECO:0000256" key="1">
    <source>
        <dbReference type="ARBA" id="ARBA00022741"/>
    </source>
</evidence>
<keyword evidence="3 10" id="KW-0347">Helicase</keyword>
<dbReference type="Pfam" id="PF00580">
    <property type="entry name" value="UvrD-helicase"/>
    <property type="match status" value="1"/>
</dbReference>
<dbReference type="GO" id="GO:0043138">
    <property type="term" value="F:3'-5' DNA helicase activity"/>
    <property type="evidence" value="ECO:0007669"/>
    <property type="project" value="UniProtKB-EC"/>
</dbReference>
<dbReference type="InterPro" id="IPR027417">
    <property type="entry name" value="P-loop_NTPase"/>
</dbReference>
<feature type="region of interest" description="Disordered" evidence="11">
    <location>
        <begin position="1"/>
        <end position="21"/>
    </location>
</feature>
<dbReference type="InterPro" id="IPR000212">
    <property type="entry name" value="DNA_helicase_UvrD/REP"/>
</dbReference>
<name>A0A952FFA3_9PROT</name>
<sequence>MSLIRPDPTATQREASDPKRSVWVGASAGTGKTKVLTDRVLRLMLAGTAPDRILCITFTRAAAAEMANRIAATLARWATMPDDKLQLELADLMGAPPATTVQTEARRLFARVLDVPGGMRIQTVHSFCQSLLRRFPVEAGLPPQFELIDDRSAAEMLERVRRQVLEDPDLGPAVDRVAAAVGADEFGEIVRAMVAERGQLTRLLDEHGGLESLVAEIRRALDLPEGATADSLLREACDDSALDCAAVRTAAYALLDSGATKDQDRGTAIANWLEDLDGRVGRWGEYLRAFLTKDGTIFKTLATKAAASRPGVLEALQAEAERILALTERLRAAETADATAALLTLGAALIERYRAEKARRALLDYDDLILQAGDLLERPGKSAWVLFKLDGGIDHVLIDEAQDTSPEQWRVVEALTDEFFAGLGAREDVDRTVFVVGDEKQSIFSFQGADPAEFSRVHGLFDRRSREAERPFRTIPLETSFRSVSAVLELVDAVFARGPALDGVAPEPPHHFVSERRRLHGGLVELWPLLGPSESDEAPAWEPPTEQRGISDPGARLARLIAARIAGWLRDGTMLESKGRPIRPGDVLILGRTRNRFFDQLMRAVKAADVPVGGMDRMVLTEQLAVMDLMALARFLLLPEDDLSLAELLKGPLVGFDDDRLFVLAHGRPGTLWAAMAASPDPVVRAARNWLAEILNRVDFQAPFELLSGVLSQPCPGDPISGRRAMLGRLG</sequence>
<comment type="catalytic activity">
    <reaction evidence="6">
        <text>Couples ATP hydrolysis with the unwinding of duplex DNA by translocating in the 3'-5' direction.</text>
        <dbReference type="EC" id="5.6.2.4"/>
    </reaction>
</comment>
<evidence type="ECO:0000313" key="15">
    <source>
        <dbReference type="Proteomes" id="UP000700706"/>
    </source>
</evidence>